<dbReference type="EMBL" id="JAMLDX010000004">
    <property type="protein sequence ID" value="MCP3730139.1"/>
    <property type="molecule type" value="Genomic_DNA"/>
</dbReference>
<name>A0A9X2HJ99_9SPHN</name>
<keyword evidence="2" id="KW-1185">Reference proteome</keyword>
<dbReference type="InterPro" id="IPR028978">
    <property type="entry name" value="Chorismate_lyase_/UTRA_dom_sf"/>
</dbReference>
<comment type="caution">
    <text evidence="1">The sequence shown here is derived from an EMBL/GenBank/DDBJ whole genome shotgun (WGS) entry which is preliminary data.</text>
</comment>
<accession>A0A9X2HJ99</accession>
<dbReference type="AlphaFoldDB" id="A0A9X2HJ99"/>
<protein>
    <submittedName>
        <fullName evidence="1">Uncharacterized protein</fullName>
    </submittedName>
</protein>
<dbReference type="Proteomes" id="UP001139451">
    <property type="component" value="Unassembled WGS sequence"/>
</dbReference>
<proteinExistence type="predicted"/>
<organism evidence="1 2">
    <name type="scientific">Sphingomonas tagetis</name>
    <dbReference type="NCBI Taxonomy" id="2949092"/>
    <lineage>
        <taxon>Bacteria</taxon>
        <taxon>Pseudomonadati</taxon>
        <taxon>Pseudomonadota</taxon>
        <taxon>Alphaproteobacteria</taxon>
        <taxon>Sphingomonadales</taxon>
        <taxon>Sphingomonadaceae</taxon>
        <taxon>Sphingomonas</taxon>
    </lineage>
</organism>
<evidence type="ECO:0000313" key="1">
    <source>
        <dbReference type="EMBL" id="MCP3730139.1"/>
    </source>
</evidence>
<dbReference type="SUPFAM" id="SSF64288">
    <property type="entry name" value="Chorismate lyase-like"/>
    <property type="match status" value="1"/>
</dbReference>
<evidence type="ECO:0000313" key="2">
    <source>
        <dbReference type="Proteomes" id="UP001139451"/>
    </source>
</evidence>
<reference evidence="1" key="1">
    <citation type="submission" date="2022-05" db="EMBL/GenBank/DDBJ databases">
        <title>Sphingomonas sp. strain MG17 Genome sequencing and assembly.</title>
        <authorList>
            <person name="Kim I."/>
        </authorList>
    </citation>
    <scope>NUCLEOTIDE SEQUENCE</scope>
    <source>
        <strain evidence="1">MG17</strain>
    </source>
</reference>
<dbReference type="Gene3D" id="3.40.1410.10">
    <property type="entry name" value="Chorismate lyase-like"/>
    <property type="match status" value="1"/>
</dbReference>
<gene>
    <name evidence="1" type="ORF">M9978_06815</name>
</gene>
<sequence length="181" mass="19460">MIGAAAIVLAVAAVPAREMSAIERLNAELLASPTATAVLERRCAALGLADPPRVHAEVKRGRVPASASPSRTRLGVGKDEVLGYRRVRLMCGATVLSEAINWYVASRLTPEMNAALDGGDTPFGRVILPLRPYRRTLSVWTARPGRVSASGDVIRHRALVFDGAGRPLAEVVERYKRVLVD</sequence>